<gene>
    <name evidence="1" type="ORF">M5G11_00635</name>
</gene>
<evidence type="ECO:0000313" key="1">
    <source>
        <dbReference type="EMBL" id="MDD0989042.1"/>
    </source>
</evidence>
<dbReference type="PROSITE" id="PS51257">
    <property type="entry name" value="PROKAR_LIPOPROTEIN"/>
    <property type="match status" value="1"/>
</dbReference>
<evidence type="ECO:0008006" key="3">
    <source>
        <dbReference type="Google" id="ProtNLM"/>
    </source>
</evidence>
<proteinExistence type="predicted"/>
<dbReference type="Proteomes" id="UP001148203">
    <property type="component" value="Unassembled WGS sequence"/>
</dbReference>
<organism evidence="1 2">
    <name type="scientific">Pseudomonas fontis</name>
    <dbReference type="NCBI Taxonomy" id="2942633"/>
    <lineage>
        <taxon>Bacteria</taxon>
        <taxon>Pseudomonadati</taxon>
        <taxon>Pseudomonadota</taxon>
        <taxon>Gammaproteobacteria</taxon>
        <taxon>Pseudomonadales</taxon>
        <taxon>Pseudomonadaceae</taxon>
        <taxon>Pseudomonas</taxon>
    </lineage>
</organism>
<dbReference type="RefSeq" id="WP_273912629.1">
    <property type="nucleotide sequence ID" value="NZ_JAMDGX010000065.1"/>
</dbReference>
<comment type="caution">
    <text evidence="1">The sequence shown here is derived from an EMBL/GenBank/DDBJ whole genome shotgun (WGS) entry which is preliminary data.</text>
</comment>
<keyword evidence="2" id="KW-1185">Reference proteome</keyword>
<evidence type="ECO:0000313" key="2">
    <source>
        <dbReference type="Proteomes" id="UP001148203"/>
    </source>
</evidence>
<sequence length="93" mass="10175">MKKIAAILALSALAGCAHEKSQYVLDVENAPAPASPEAKAVECAHLFSEIDRNNAIMLRSSQDGTFTMKNQNEKDARNEALSIRTFKIGCPRR</sequence>
<name>A0ABT5NKI0_9PSED</name>
<protein>
    <recommendedName>
        <fullName evidence="3">Lipoprotein</fullName>
    </recommendedName>
</protein>
<reference evidence="1 2" key="1">
    <citation type="submission" date="2022-05" db="EMBL/GenBank/DDBJ databases">
        <title>Novel Pseudomonas spp. Isolated from a Rainbow Trout Aquaculture Facility.</title>
        <authorList>
            <person name="Testerman T."/>
            <person name="Graf J."/>
        </authorList>
    </citation>
    <scope>NUCLEOTIDE SEQUENCE [LARGE SCALE GENOMIC DNA]</scope>
    <source>
        <strain evidence="1 2">ID681</strain>
    </source>
</reference>
<dbReference type="EMBL" id="JAMDGY010000005">
    <property type="protein sequence ID" value="MDD0989042.1"/>
    <property type="molecule type" value="Genomic_DNA"/>
</dbReference>
<accession>A0ABT5NKI0</accession>